<comment type="caution">
    <text evidence="1">The sequence shown here is derived from an EMBL/GenBank/DDBJ whole genome shotgun (WGS) entry which is preliminary data.</text>
</comment>
<name>A0A161PCH0_9BACI</name>
<keyword evidence="2" id="KW-1185">Reference proteome</keyword>
<protein>
    <submittedName>
        <fullName evidence="1">Stage III sporulation protein AH</fullName>
    </submittedName>
</protein>
<accession>A0A161PCH0</accession>
<dbReference type="EMBL" id="LTAO01000023">
    <property type="protein sequence ID" value="KYG29599.1"/>
    <property type="molecule type" value="Genomic_DNA"/>
</dbReference>
<gene>
    <name evidence="1" type="ORF">AZF04_08785</name>
</gene>
<dbReference type="STRING" id="519424.AZF04_08785"/>
<sequence>MLSIERNPKNKVYDALIDLCFEVCDEFHLVIRTDMGFIGDLPDTLKVFNDSFKIMKKESEWASTILGDGATADVYYFKTDEHAKEIIKSKSRSLYDWLMPSLPEDLSFFKNGEVWMATSSHEKECSFYPKDEEASRIKSIKGLKVKEMED</sequence>
<proteinExistence type="predicted"/>
<dbReference type="Proteomes" id="UP000075806">
    <property type="component" value="Unassembled WGS sequence"/>
</dbReference>
<evidence type="ECO:0000313" key="1">
    <source>
        <dbReference type="EMBL" id="KYG29599.1"/>
    </source>
</evidence>
<dbReference type="OrthoDB" id="268235at2"/>
<evidence type="ECO:0000313" key="2">
    <source>
        <dbReference type="Proteomes" id="UP000075806"/>
    </source>
</evidence>
<organism evidence="1 2">
    <name type="scientific">Alkalihalobacillus trypoxylicola</name>
    <dbReference type="NCBI Taxonomy" id="519424"/>
    <lineage>
        <taxon>Bacteria</taxon>
        <taxon>Bacillati</taxon>
        <taxon>Bacillota</taxon>
        <taxon>Bacilli</taxon>
        <taxon>Bacillales</taxon>
        <taxon>Bacillaceae</taxon>
        <taxon>Alkalihalobacillus</taxon>
    </lineage>
</organism>
<reference evidence="1" key="1">
    <citation type="submission" date="2016-02" db="EMBL/GenBank/DDBJ databases">
        <title>Genome sequence of Bacillus trypoxylicola KCTC 13244(T).</title>
        <authorList>
            <person name="Jeong H."/>
            <person name="Park S.-H."/>
            <person name="Choi S.-K."/>
        </authorList>
    </citation>
    <scope>NUCLEOTIDE SEQUENCE [LARGE SCALE GENOMIC DNA]</scope>
    <source>
        <strain evidence="1">KCTC 13244</strain>
    </source>
</reference>
<dbReference type="AlphaFoldDB" id="A0A161PCH0"/>
<dbReference type="RefSeq" id="WP_061949395.1">
    <property type="nucleotide sequence ID" value="NZ_LTAO01000023.1"/>
</dbReference>